<evidence type="ECO:0000256" key="1">
    <source>
        <dbReference type="PROSITE-ProRule" id="PRU00076"/>
    </source>
</evidence>
<keyword evidence="3" id="KW-0732">Signal</keyword>
<dbReference type="InterPro" id="IPR009030">
    <property type="entry name" value="Growth_fac_rcpt_cys_sf"/>
</dbReference>
<evidence type="ECO:0000259" key="5">
    <source>
        <dbReference type="PROSITE" id="PS51662"/>
    </source>
</evidence>
<dbReference type="Pfam" id="PF02333">
    <property type="entry name" value="Phytase"/>
    <property type="match status" value="2"/>
</dbReference>
<dbReference type="PROSITE" id="PS51662">
    <property type="entry name" value="BP_PHYTASE"/>
    <property type="match status" value="1"/>
</dbReference>
<feature type="domain" description="EGF-like" evidence="4">
    <location>
        <begin position="406"/>
        <end position="440"/>
    </location>
</feature>
<dbReference type="EMBL" id="GG745342">
    <property type="protein sequence ID" value="KNE63579.1"/>
    <property type="molecule type" value="Genomic_DNA"/>
</dbReference>
<feature type="signal peptide" evidence="3">
    <location>
        <begin position="1"/>
        <end position="34"/>
    </location>
</feature>
<dbReference type="InterPro" id="IPR011042">
    <property type="entry name" value="6-blade_b-propeller_TolB-like"/>
</dbReference>
<dbReference type="AlphaFoldDB" id="A0A0L0SMH9"/>
<keyword evidence="7" id="KW-1185">Reference proteome</keyword>
<dbReference type="SUPFAM" id="SSF50956">
    <property type="entry name" value="Thermostable phytase (3-phytase)"/>
    <property type="match status" value="2"/>
</dbReference>
<evidence type="ECO:0000259" key="4">
    <source>
        <dbReference type="PROSITE" id="PS50026"/>
    </source>
</evidence>
<gene>
    <name evidence="6" type="ORF">AMAG_08686</name>
</gene>
<dbReference type="GO" id="GO:0016158">
    <property type="term" value="F:inositol hexakisphosphate 3-phosphatase activity"/>
    <property type="evidence" value="ECO:0007669"/>
    <property type="project" value="InterPro"/>
</dbReference>
<dbReference type="VEuPathDB" id="FungiDB:AMAG_08686"/>
<evidence type="ECO:0000313" key="6">
    <source>
        <dbReference type="EMBL" id="KNE63579.1"/>
    </source>
</evidence>
<dbReference type="PROSITE" id="PS00022">
    <property type="entry name" value="EGF_1"/>
    <property type="match status" value="2"/>
</dbReference>
<dbReference type="PROSITE" id="PS50026">
    <property type="entry name" value="EGF_3"/>
    <property type="match status" value="1"/>
</dbReference>
<feature type="chain" id="PRO_5005548202" description="EGF-like domain-containing protein" evidence="3">
    <location>
        <begin position="35"/>
        <end position="869"/>
    </location>
</feature>
<comment type="caution">
    <text evidence="1">Lacks conserved residue(s) required for the propagation of feature annotation.</text>
</comment>
<evidence type="ECO:0000256" key="3">
    <source>
        <dbReference type="SAM" id="SignalP"/>
    </source>
</evidence>
<evidence type="ECO:0000256" key="2">
    <source>
        <dbReference type="SAM" id="MobiDB-lite"/>
    </source>
</evidence>
<evidence type="ECO:0008006" key="8">
    <source>
        <dbReference type="Google" id="ProtNLM"/>
    </source>
</evidence>
<reference evidence="6 7" key="1">
    <citation type="submission" date="2009-11" db="EMBL/GenBank/DDBJ databases">
        <title>Annotation of Allomyces macrogynus ATCC 38327.</title>
        <authorList>
            <consortium name="The Broad Institute Genome Sequencing Platform"/>
            <person name="Russ C."/>
            <person name="Cuomo C."/>
            <person name="Burger G."/>
            <person name="Gray M.W."/>
            <person name="Holland P.W.H."/>
            <person name="King N."/>
            <person name="Lang F.B.F."/>
            <person name="Roger A.J."/>
            <person name="Ruiz-Trillo I."/>
            <person name="Young S.K."/>
            <person name="Zeng Q."/>
            <person name="Gargeya S."/>
            <person name="Fitzgerald M."/>
            <person name="Haas B."/>
            <person name="Abouelleil A."/>
            <person name="Alvarado L."/>
            <person name="Arachchi H.M."/>
            <person name="Berlin A."/>
            <person name="Chapman S.B."/>
            <person name="Gearin G."/>
            <person name="Goldberg J."/>
            <person name="Griggs A."/>
            <person name="Gujja S."/>
            <person name="Hansen M."/>
            <person name="Heiman D."/>
            <person name="Howarth C."/>
            <person name="Larimer J."/>
            <person name="Lui A."/>
            <person name="MacDonald P.J.P."/>
            <person name="McCowen C."/>
            <person name="Montmayeur A."/>
            <person name="Murphy C."/>
            <person name="Neiman D."/>
            <person name="Pearson M."/>
            <person name="Priest M."/>
            <person name="Roberts A."/>
            <person name="Saif S."/>
            <person name="Shea T."/>
            <person name="Sisk P."/>
            <person name="Stolte C."/>
            <person name="Sykes S."/>
            <person name="Wortman J."/>
            <person name="Nusbaum C."/>
            <person name="Birren B."/>
        </authorList>
    </citation>
    <scope>NUCLEOTIDE SEQUENCE [LARGE SCALE GENOMIC DNA]</scope>
    <source>
        <strain evidence="6 7">ATCC 38327</strain>
    </source>
</reference>
<dbReference type="InterPro" id="IPR000742">
    <property type="entry name" value="EGF"/>
</dbReference>
<keyword evidence="1" id="KW-0245">EGF-like domain</keyword>
<dbReference type="PROSITE" id="PS01186">
    <property type="entry name" value="EGF_2"/>
    <property type="match status" value="2"/>
</dbReference>
<feature type="domain" description="BPP" evidence="5">
    <location>
        <begin position="437"/>
        <end position="858"/>
    </location>
</feature>
<name>A0A0L0SMH9_ALLM3</name>
<feature type="region of interest" description="Disordered" evidence="2">
    <location>
        <begin position="458"/>
        <end position="478"/>
    </location>
</feature>
<dbReference type="InterPro" id="IPR003431">
    <property type="entry name" value="B-propeller_Phytase"/>
</dbReference>
<dbReference type="Gene3D" id="2.10.25.10">
    <property type="entry name" value="Laminin"/>
    <property type="match status" value="1"/>
</dbReference>
<dbReference type="CDD" id="cd00053">
    <property type="entry name" value="EGF"/>
    <property type="match status" value="1"/>
</dbReference>
<reference evidence="7" key="2">
    <citation type="submission" date="2009-11" db="EMBL/GenBank/DDBJ databases">
        <title>The Genome Sequence of Allomyces macrogynus strain ATCC 38327.</title>
        <authorList>
            <consortium name="The Broad Institute Genome Sequencing Platform"/>
            <person name="Russ C."/>
            <person name="Cuomo C."/>
            <person name="Shea T."/>
            <person name="Young S.K."/>
            <person name="Zeng Q."/>
            <person name="Koehrsen M."/>
            <person name="Haas B."/>
            <person name="Borodovsky M."/>
            <person name="Guigo R."/>
            <person name="Alvarado L."/>
            <person name="Berlin A."/>
            <person name="Borenstein D."/>
            <person name="Chen Z."/>
            <person name="Engels R."/>
            <person name="Freedman E."/>
            <person name="Gellesch M."/>
            <person name="Goldberg J."/>
            <person name="Griggs A."/>
            <person name="Gujja S."/>
            <person name="Heiman D."/>
            <person name="Hepburn T."/>
            <person name="Howarth C."/>
            <person name="Jen D."/>
            <person name="Larson L."/>
            <person name="Lewis B."/>
            <person name="Mehta T."/>
            <person name="Park D."/>
            <person name="Pearson M."/>
            <person name="Roberts A."/>
            <person name="Saif S."/>
            <person name="Shenoy N."/>
            <person name="Sisk P."/>
            <person name="Stolte C."/>
            <person name="Sykes S."/>
            <person name="Walk T."/>
            <person name="White J."/>
            <person name="Yandava C."/>
            <person name="Burger G."/>
            <person name="Gray M.W."/>
            <person name="Holland P.W.H."/>
            <person name="King N."/>
            <person name="Lang F.B.F."/>
            <person name="Roger A.J."/>
            <person name="Ruiz-Trillo I."/>
            <person name="Lander E."/>
            <person name="Nusbaum C."/>
        </authorList>
    </citation>
    <scope>NUCLEOTIDE SEQUENCE [LARGE SCALE GENOMIC DNA]</scope>
    <source>
        <strain evidence="7">ATCC 38327</strain>
    </source>
</reference>
<keyword evidence="1" id="KW-1015">Disulfide bond</keyword>
<proteinExistence type="predicted"/>
<evidence type="ECO:0000313" key="7">
    <source>
        <dbReference type="Proteomes" id="UP000054350"/>
    </source>
</evidence>
<dbReference type="eggNOG" id="ENOG502QT72">
    <property type="taxonomic scope" value="Eukaryota"/>
</dbReference>
<dbReference type="SUPFAM" id="SSF57184">
    <property type="entry name" value="Growth factor receptor domain"/>
    <property type="match status" value="1"/>
</dbReference>
<accession>A0A0L0SMH9</accession>
<dbReference type="STRING" id="578462.A0A0L0SMH9"/>
<dbReference type="Proteomes" id="UP000054350">
    <property type="component" value="Unassembled WGS sequence"/>
</dbReference>
<feature type="disulfide bond" evidence="1">
    <location>
        <begin position="430"/>
        <end position="439"/>
    </location>
</feature>
<dbReference type="OrthoDB" id="10045365at2759"/>
<sequence length="869" mass="91585">MTARRPHGRPNRGFRASAAALALLLASIATLSLANPVPASSNSTSPIPITLVASDFKTLSFTDAKSSALLYAPNTVATTRDVVDGALVILDATNGAVHALTPFARAKWVAHVPDRKKQVDIVLSWSSVWAQLTAFVVDGAQLVPAARVDEAEEDVAGLCAGWNGEGQRVAVLVTKGGWVKYYVLDVDRKGRGPAEVKMRRIQAKFVPLQPAEVPSACTIPSLAPHHALIATGLGNVYDVDFSAATDPSPTPIYHATTEIPSIVSFYLDGDTDTAYALVAENDSALTILSRSRSTTAWYKVTSVTLKPTVTITDVSGVSVASSGAGFDRGVLVVTAKGTGFYYFALDRVLAAAGIGKAGTRVLGEMPEAMETKSSCTACNGHGFCSGTAAAAQCVCHEGFIGASCDTRNPCPCATDRGTCTDPVRPAVCTCKFGYMGATCSVPTVTPALTLRASNRFENKGSAEDNDDPEVYVHPSNPDDSVVLGTTKSKSDGGLHVWAMDGTELWYAPVPKKSGLNSVDVLVNVTVRDAAGNAMGETVDVAVAGVRGKINGIGVWRIDPAAISANRKTLAANRNATQADLAPVLIPLTDFLHEFDKDTELEVYGSCAFTYSPKHASTPADTLLITTKKGVAYQFTVSATRTSANKEPTASLTLARRWTVGLGTQLENCVGDGETGALYIGEEAIGVWRYDLGEFDATEPLPAVPKPTINPTTGRFVVLIGHRTSARDAVLVDATQLANPAGQLHRDVEGLAIYVDQACPKKTRTLVVSAQGANEYNFYTIRSATEMRFRGKVAIQTGPGGDAVTKTDSLAVSSAKMGAFARGVLVVHDDATTVGEDLARVEKQATFKVVDWRDVDRRVQQAGAAAAAGR</sequence>
<organism evidence="6 7">
    <name type="scientific">Allomyces macrogynus (strain ATCC 38327)</name>
    <name type="common">Allomyces javanicus var. macrogynus</name>
    <dbReference type="NCBI Taxonomy" id="578462"/>
    <lineage>
        <taxon>Eukaryota</taxon>
        <taxon>Fungi</taxon>
        <taxon>Fungi incertae sedis</taxon>
        <taxon>Blastocladiomycota</taxon>
        <taxon>Blastocladiomycetes</taxon>
        <taxon>Blastocladiales</taxon>
        <taxon>Blastocladiaceae</taxon>
        <taxon>Allomyces</taxon>
    </lineage>
</organism>
<dbReference type="Gene3D" id="2.120.10.30">
    <property type="entry name" value="TolB, C-terminal domain"/>
    <property type="match status" value="2"/>
</dbReference>
<protein>
    <recommendedName>
        <fullName evidence="8">EGF-like domain-containing protein</fullName>
    </recommendedName>
</protein>